<organism evidence="2 3">
    <name type="scientific">Streptomyces halstedii</name>
    <dbReference type="NCBI Taxonomy" id="1944"/>
    <lineage>
        <taxon>Bacteria</taxon>
        <taxon>Bacillati</taxon>
        <taxon>Actinomycetota</taxon>
        <taxon>Actinomycetes</taxon>
        <taxon>Kitasatosporales</taxon>
        <taxon>Streptomycetaceae</taxon>
        <taxon>Streptomyces</taxon>
    </lineage>
</organism>
<dbReference type="SUPFAM" id="SSF47473">
    <property type="entry name" value="EF-hand"/>
    <property type="match status" value="1"/>
</dbReference>
<evidence type="ECO:0000313" key="3">
    <source>
        <dbReference type="Proteomes" id="UP000471293"/>
    </source>
</evidence>
<protein>
    <submittedName>
        <fullName evidence="2">EF-hand domain-containing protein</fullName>
    </submittedName>
</protein>
<gene>
    <name evidence="2" type="ORF">G3I29_22170</name>
</gene>
<evidence type="ECO:0000259" key="1">
    <source>
        <dbReference type="PROSITE" id="PS50222"/>
    </source>
</evidence>
<accession>A0A6N9U3J5</accession>
<comment type="caution">
    <text evidence="2">The sequence shown here is derived from an EMBL/GenBank/DDBJ whole genome shotgun (WGS) entry which is preliminary data.</text>
</comment>
<dbReference type="RefSeq" id="WP_037879533.1">
    <property type="nucleotide sequence ID" value="NZ_CP108743.1"/>
</dbReference>
<name>A0A6N9U3J5_STRHA</name>
<dbReference type="SMART" id="SM00054">
    <property type="entry name" value="EFh"/>
    <property type="match status" value="3"/>
</dbReference>
<dbReference type="InterPro" id="IPR011992">
    <property type="entry name" value="EF-hand-dom_pair"/>
</dbReference>
<dbReference type="PROSITE" id="PS50222">
    <property type="entry name" value="EF_HAND_2"/>
    <property type="match status" value="2"/>
</dbReference>
<evidence type="ECO:0000313" key="2">
    <source>
        <dbReference type="EMBL" id="NEA18167.1"/>
    </source>
</evidence>
<dbReference type="InterPro" id="IPR018247">
    <property type="entry name" value="EF_Hand_1_Ca_BS"/>
</dbReference>
<feature type="domain" description="EF-hand" evidence="1">
    <location>
        <begin position="133"/>
        <end position="168"/>
    </location>
</feature>
<dbReference type="CDD" id="cd00051">
    <property type="entry name" value="EFh"/>
    <property type="match status" value="1"/>
</dbReference>
<dbReference type="AlphaFoldDB" id="A0A6N9U3J5"/>
<proteinExistence type="predicted"/>
<dbReference type="GeneID" id="97294133"/>
<dbReference type="Proteomes" id="UP000471293">
    <property type="component" value="Unassembled WGS sequence"/>
</dbReference>
<dbReference type="PROSITE" id="PS00018">
    <property type="entry name" value="EF_HAND_1"/>
    <property type="match status" value="2"/>
</dbReference>
<reference evidence="2 3" key="1">
    <citation type="submission" date="2020-01" db="EMBL/GenBank/DDBJ databases">
        <title>Insect and environment-associated Actinomycetes.</title>
        <authorList>
            <person name="Currrie C."/>
            <person name="Chevrette M."/>
            <person name="Carlson C."/>
            <person name="Stubbendieck R."/>
            <person name="Wendt-Pienkowski E."/>
        </authorList>
    </citation>
    <scope>NUCLEOTIDE SEQUENCE [LARGE SCALE GENOMIC DNA]</scope>
    <source>
        <strain evidence="2 3">SID11342</strain>
    </source>
</reference>
<dbReference type="Gene3D" id="1.10.238.10">
    <property type="entry name" value="EF-hand"/>
    <property type="match status" value="1"/>
</dbReference>
<dbReference type="EMBL" id="JAAGLQ010000475">
    <property type="protein sequence ID" value="NEA18167.1"/>
    <property type="molecule type" value="Genomic_DNA"/>
</dbReference>
<dbReference type="Pfam" id="PF13202">
    <property type="entry name" value="EF-hand_5"/>
    <property type="match status" value="2"/>
</dbReference>
<feature type="domain" description="EF-hand" evidence="1">
    <location>
        <begin position="5"/>
        <end position="40"/>
    </location>
</feature>
<sequence length="176" mass="19077">MSTALANERLRKRFARWDVDGNGLLELNDFQQEAARIAQGFGKPEDAPEVQALRDAFEALYAHLSERSGSAQAGITEDNFLRATEELLFSGGEAAFNRALGPVVKSLVTLSDANGDGVLDGQEFEAWLVAIGLPAGQAGEVLSKVDENGDGVLSEDELLRVVREYHYGRLDIELLG</sequence>
<dbReference type="GO" id="GO:0005509">
    <property type="term" value="F:calcium ion binding"/>
    <property type="evidence" value="ECO:0007669"/>
    <property type="project" value="InterPro"/>
</dbReference>
<dbReference type="InterPro" id="IPR002048">
    <property type="entry name" value="EF_hand_dom"/>
</dbReference>